<evidence type="ECO:0000313" key="5">
    <source>
        <dbReference type="Proteomes" id="UP000287651"/>
    </source>
</evidence>
<proteinExistence type="predicted"/>
<name>A0A426ZBF0_ENSVE</name>
<dbReference type="PANTHER" id="PTHR18763">
    <property type="entry name" value="WD-REPEAT PROTEIN 18"/>
    <property type="match status" value="1"/>
</dbReference>
<dbReference type="PROSITE" id="PS50082">
    <property type="entry name" value="WD_REPEATS_2"/>
    <property type="match status" value="1"/>
</dbReference>
<dbReference type="Proteomes" id="UP000287651">
    <property type="component" value="Unassembled WGS sequence"/>
</dbReference>
<dbReference type="Pfam" id="PF00400">
    <property type="entry name" value="WD40"/>
    <property type="match status" value="2"/>
</dbReference>
<feature type="repeat" description="WD" evidence="3">
    <location>
        <begin position="61"/>
        <end position="104"/>
    </location>
</feature>
<evidence type="ECO:0000256" key="1">
    <source>
        <dbReference type="ARBA" id="ARBA00022574"/>
    </source>
</evidence>
<dbReference type="InterPro" id="IPR045227">
    <property type="entry name" value="WDR18/Ipi3/RID3"/>
</dbReference>
<dbReference type="InterPro" id="IPR036322">
    <property type="entry name" value="WD40_repeat_dom_sf"/>
</dbReference>
<dbReference type="PANTHER" id="PTHR18763:SF0">
    <property type="entry name" value="WD REPEAT-CONTAINING PROTEIN 18"/>
    <property type="match status" value="1"/>
</dbReference>
<gene>
    <name evidence="4" type="ORF">B296_00033839</name>
</gene>
<evidence type="ECO:0000313" key="4">
    <source>
        <dbReference type="EMBL" id="RRT61253.1"/>
    </source>
</evidence>
<dbReference type="InterPro" id="IPR001680">
    <property type="entry name" value="WD40_rpt"/>
</dbReference>
<dbReference type="GO" id="GO:0005656">
    <property type="term" value="C:nuclear pre-replicative complex"/>
    <property type="evidence" value="ECO:0007669"/>
    <property type="project" value="TreeGrafter"/>
</dbReference>
<dbReference type="GO" id="GO:0006364">
    <property type="term" value="P:rRNA processing"/>
    <property type="evidence" value="ECO:0007669"/>
    <property type="project" value="TreeGrafter"/>
</dbReference>
<sequence length="201" mass="22694">EKLILIFNFIKVATGKLLTRWHAHYRSVTCLTISKDESLLISGMFDDMAKSSAGDLYRYSFSEHALRVTDVVTGHGLCNSIVISSSEDRTCKIWSLSEGLLLRSITFPSIIDAIVMDPGEHMFYAGGRDGKIYISVLNAECNRNSIYGMFIIGALYDHRSQYALYLVSRSTLYMYIFTNNCVLCVLANFYEETILCIKLCS</sequence>
<evidence type="ECO:0000256" key="2">
    <source>
        <dbReference type="ARBA" id="ARBA00022737"/>
    </source>
</evidence>
<dbReference type="SMART" id="SM00320">
    <property type="entry name" value="WD40"/>
    <property type="match status" value="3"/>
</dbReference>
<organism evidence="4 5">
    <name type="scientific">Ensete ventricosum</name>
    <name type="common">Abyssinian banana</name>
    <name type="synonym">Musa ensete</name>
    <dbReference type="NCBI Taxonomy" id="4639"/>
    <lineage>
        <taxon>Eukaryota</taxon>
        <taxon>Viridiplantae</taxon>
        <taxon>Streptophyta</taxon>
        <taxon>Embryophyta</taxon>
        <taxon>Tracheophyta</taxon>
        <taxon>Spermatophyta</taxon>
        <taxon>Magnoliopsida</taxon>
        <taxon>Liliopsida</taxon>
        <taxon>Zingiberales</taxon>
        <taxon>Musaceae</taxon>
        <taxon>Ensete</taxon>
    </lineage>
</organism>
<dbReference type="InterPro" id="IPR015943">
    <property type="entry name" value="WD40/YVTN_repeat-like_dom_sf"/>
</dbReference>
<keyword evidence="2" id="KW-0677">Repeat</keyword>
<keyword evidence="1 3" id="KW-0853">WD repeat</keyword>
<accession>A0A426ZBF0</accession>
<evidence type="ECO:0000256" key="3">
    <source>
        <dbReference type="PROSITE-ProRule" id="PRU00221"/>
    </source>
</evidence>
<dbReference type="GO" id="GO:0006261">
    <property type="term" value="P:DNA-templated DNA replication"/>
    <property type="evidence" value="ECO:0007669"/>
    <property type="project" value="TreeGrafter"/>
</dbReference>
<comment type="caution">
    <text evidence="4">The sequence shown here is derived from an EMBL/GenBank/DDBJ whole genome shotgun (WGS) entry which is preliminary data.</text>
</comment>
<dbReference type="AlphaFoldDB" id="A0A426ZBF0"/>
<dbReference type="GO" id="GO:0120330">
    <property type="term" value="C:rixosome complex"/>
    <property type="evidence" value="ECO:0007669"/>
    <property type="project" value="TreeGrafter"/>
</dbReference>
<dbReference type="EMBL" id="AMZH03007472">
    <property type="protein sequence ID" value="RRT61253.1"/>
    <property type="molecule type" value="Genomic_DNA"/>
</dbReference>
<dbReference type="SUPFAM" id="SSF50978">
    <property type="entry name" value="WD40 repeat-like"/>
    <property type="match status" value="1"/>
</dbReference>
<dbReference type="Gene3D" id="2.130.10.10">
    <property type="entry name" value="YVTN repeat-like/Quinoprotein amine dehydrogenase"/>
    <property type="match status" value="1"/>
</dbReference>
<feature type="non-terminal residue" evidence="4">
    <location>
        <position position="1"/>
    </location>
</feature>
<protein>
    <submittedName>
        <fullName evidence="4">Uncharacterized protein</fullName>
    </submittedName>
</protein>
<reference evidence="4 5" key="1">
    <citation type="journal article" date="2014" name="Agronomy (Basel)">
        <title>A Draft Genome Sequence for Ensete ventricosum, the Drought-Tolerant Tree Against Hunger.</title>
        <authorList>
            <person name="Harrison J."/>
            <person name="Moore K.A."/>
            <person name="Paszkiewicz K."/>
            <person name="Jones T."/>
            <person name="Grant M."/>
            <person name="Ambacheew D."/>
            <person name="Muzemil S."/>
            <person name="Studholme D.J."/>
        </authorList>
    </citation>
    <scope>NUCLEOTIDE SEQUENCE [LARGE SCALE GENOMIC DNA]</scope>
</reference>